<accession>A0ABQ0GHZ4</accession>
<dbReference type="SUPFAM" id="SSF48576">
    <property type="entry name" value="Terpenoid synthases"/>
    <property type="match status" value="1"/>
</dbReference>
<organism evidence="1 2">
    <name type="scientific">Madurella fahalii</name>
    <dbReference type="NCBI Taxonomy" id="1157608"/>
    <lineage>
        <taxon>Eukaryota</taxon>
        <taxon>Fungi</taxon>
        <taxon>Dikarya</taxon>
        <taxon>Ascomycota</taxon>
        <taxon>Pezizomycotina</taxon>
        <taxon>Sordariomycetes</taxon>
        <taxon>Sordariomycetidae</taxon>
        <taxon>Sordariales</taxon>
        <taxon>Sordariales incertae sedis</taxon>
        <taxon>Madurella</taxon>
    </lineage>
</organism>
<dbReference type="Pfam" id="PF19086">
    <property type="entry name" value="Terpene_syn_C_2"/>
    <property type="match status" value="1"/>
</dbReference>
<dbReference type="GeneID" id="98178128"/>
<dbReference type="Gene3D" id="1.10.600.10">
    <property type="entry name" value="Farnesyl Diphosphate Synthase"/>
    <property type="match status" value="1"/>
</dbReference>
<gene>
    <name evidence="1" type="ORF">MFIFM68171_07385</name>
</gene>
<name>A0ABQ0GHZ4_9PEZI</name>
<reference evidence="1 2" key="1">
    <citation type="submission" date="2024-09" db="EMBL/GenBank/DDBJ databases">
        <title>Itraconazole resistance in Madurella fahalii resulting from another homologue of gene encoding cytochrome P450 14-alpha sterol demethylase (CYP51).</title>
        <authorList>
            <person name="Yoshioka I."/>
            <person name="Fahal A.H."/>
            <person name="Kaneko S."/>
            <person name="Yaguchi T."/>
        </authorList>
    </citation>
    <scope>NUCLEOTIDE SEQUENCE [LARGE SCALE GENOMIC DNA]</scope>
    <source>
        <strain evidence="1 2">IFM 68171</strain>
    </source>
</reference>
<dbReference type="RefSeq" id="XP_070918906.1">
    <property type="nucleotide sequence ID" value="XM_071062805.1"/>
</dbReference>
<evidence type="ECO:0000313" key="1">
    <source>
        <dbReference type="EMBL" id="GAB1317175.1"/>
    </source>
</evidence>
<protein>
    <recommendedName>
        <fullName evidence="3">Terpene synthase</fullName>
    </recommendedName>
</protein>
<dbReference type="InterPro" id="IPR008949">
    <property type="entry name" value="Isoprenoid_synthase_dom_sf"/>
</dbReference>
<evidence type="ECO:0008006" key="3">
    <source>
        <dbReference type="Google" id="ProtNLM"/>
    </source>
</evidence>
<keyword evidence="2" id="KW-1185">Reference proteome</keyword>
<dbReference type="Proteomes" id="UP001628179">
    <property type="component" value="Unassembled WGS sequence"/>
</dbReference>
<comment type="caution">
    <text evidence="1">The sequence shown here is derived from an EMBL/GenBank/DDBJ whole genome shotgun (WGS) entry which is preliminary data.</text>
</comment>
<proteinExistence type="predicted"/>
<dbReference type="EMBL" id="BAAFSV010000004">
    <property type="protein sequence ID" value="GAB1317175.1"/>
    <property type="molecule type" value="Genomic_DNA"/>
</dbReference>
<evidence type="ECO:0000313" key="2">
    <source>
        <dbReference type="Proteomes" id="UP001628179"/>
    </source>
</evidence>
<sequence length="357" mass="40872">MEFQYSSVLELPASETQGLNQGIPIRVHRNRDLEDYGAIRAQEDWSRSVEPLGFYKGGLASRLGFISAVVPECLPDRLEYVSYVNEFEFIYDDMVDKLNDADASVEGDARLEVFKMWTAEGSMPSYTSAKMELQAKLIRDALAIDREAAMWTVKIWADYVEKGAGRKNHSGFKTLDDYIEYRYHDIGTMLMTFEIAFGMGLVIPEHEHPILLDLARPAWISIALTNDLFSWGKECRFADQQRIPHDQLFSSIPILMRQNSVGVEEAKENLRGEIRKYVTRYVKVVEENKDRTDFSPDLCRYLEALMYGISGNLAYSIDCPRYNLERTYSTRQLEWMTNGVPAVLPREDSGETNDACA</sequence>